<feature type="region of interest" description="Disordered" evidence="1">
    <location>
        <begin position="172"/>
        <end position="207"/>
    </location>
</feature>
<comment type="caution">
    <text evidence="2">The sequence shown here is derived from an EMBL/GenBank/DDBJ whole genome shotgun (WGS) entry which is preliminary data.</text>
</comment>
<protein>
    <submittedName>
        <fullName evidence="2">Uncharacterized protein</fullName>
    </submittedName>
</protein>
<reference evidence="2 3" key="1">
    <citation type="submission" date="2016-02" db="EMBL/GenBank/DDBJ databases">
        <title>Genome analysis of coral dinoflagellate symbionts highlights evolutionary adaptations to a symbiotic lifestyle.</title>
        <authorList>
            <person name="Aranda M."/>
            <person name="Li Y."/>
            <person name="Liew Y.J."/>
            <person name="Baumgarten S."/>
            <person name="Simakov O."/>
            <person name="Wilson M."/>
            <person name="Piel J."/>
            <person name="Ashoor H."/>
            <person name="Bougouffa S."/>
            <person name="Bajic V.B."/>
            <person name="Ryu T."/>
            <person name="Ravasi T."/>
            <person name="Bayer T."/>
            <person name="Micklem G."/>
            <person name="Kim H."/>
            <person name="Bhak J."/>
            <person name="Lajeunesse T.C."/>
            <person name="Voolstra C.R."/>
        </authorList>
    </citation>
    <scope>NUCLEOTIDE SEQUENCE [LARGE SCALE GENOMIC DNA]</scope>
    <source>
        <strain evidence="2 3">CCMP2467</strain>
    </source>
</reference>
<gene>
    <name evidence="2" type="ORF">AK812_SmicGene27118</name>
</gene>
<dbReference type="AlphaFoldDB" id="A0A1Q9D7R6"/>
<keyword evidence="3" id="KW-1185">Reference proteome</keyword>
<proteinExistence type="predicted"/>
<feature type="compositionally biased region" description="Acidic residues" evidence="1">
    <location>
        <begin position="173"/>
        <end position="185"/>
    </location>
</feature>
<feature type="region of interest" description="Disordered" evidence="1">
    <location>
        <begin position="76"/>
        <end position="107"/>
    </location>
</feature>
<feature type="compositionally biased region" description="Basic and acidic residues" evidence="1">
    <location>
        <begin position="76"/>
        <end position="97"/>
    </location>
</feature>
<accession>A0A1Q9D7R6</accession>
<evidence type="ECO:0000313" key="2">
    <source>
        <dbReference type="EMBL" id="OLP91176.1"/>
    </source>
</evidence>
<dbReference type="EMBL" id="LSRX01000676">
    <property type="protein sequence ID" value="OLP91176.1"/>
    <property type="molecule type" value="Genomic_DNA"/>
</dbReference>
<dbReference type="Proteomes" id="UP000186817">
    <property type="component" value="Unassembled WGS sequence"/>
</dbReference>
<name>A0A1Q9D7R6_SYMMI</name>
<organism evidence="2 3">
    <name type="scientific">Symbiodinium microadriaticum</name>
    <name type="common">Dinoflagellate</name>
    <name type="synonym">Zooxanthella microadriatica</name>
    <dbReference type="NCBI Taxonomy" id="2951"/>
    <lineage>
        <taxon>Eukaryota</taxon>
        <taxon>Sar</taxon>
        <taxon>Alveolata</taxon>
        <taxon>Dinophyceae</taxon>
        <taxon>Suessiales</taxon>
        <taxon>Symbiodiniaceae</taxon>
        <taxon>Symbiodinium</taxon>
    </lineage>
</organism>
<sequence length="852" mass="95174">MVAQAATAAMDAWCCSTRGAGAGITPPSCAEPRGHYVHSSGYDVGSGHGSSACSACRGMSDPTSWHDLGELRILRTGDKTIDPDDSDDSHAEDRPDMEAEGAASPGGLRDFISRMRWRINAVVRQSATKLLKSLDDSIELSEPMRVELLLELSGRSRQESLVIKAQFAYDDAYPQEDEEAEEYDDTSYPAFGDEADLEPHSYPAAEEEDDPSYEEFELDDDEALALNCLEELDPEEAESGHAIQLQLAANAALGKAKGGEHTNTPMYGIGDISFYEHQVATALVSQAAHPSIEEFDEGTFDEVESPQDFALMDPSEDAITEETQLDEVDVPGLPQEESERRAKWRAVPQRIRVAIRRLHHQFGHCPRKVLINLRRTAKIDKAYVDAARFQRCNECEDSKPPRNAHAVSMPERYSFNHALGIDVFECLDAQGTKHQIMNMVCLGTCFQLVEIVGVGDGLPSSARGLEAIQRRWTSWAGLPVVLYDVIEDFTIEVMVTGCSGSGAPSVVLEMLVGGHNFEELAASEKSAYDKEDLYVDCGARKCFWMPEEDEWTNSRCFIENSEGDADCFDFQIKKGQTIARMKAIGLFSHVDGQQRQLHVTILHDDTNVFLNQDAAVNGTDACPANFMHIAAEHHGWNQLRVSNDLNACGTINLEVNCLHHQACLARRWVLRGIVINGFLKFLITQCAPKDEKVMLFKALISAQPLRQLMDDISLVETLRVRFLLKQKGVKLENSNADASAENIRNKNWVFYSGERALTTLQDFTELLLMADEVTGLTGLHFQELFPLLLRAMTDSHRRMYYMTQKLSYKLLAVFKMPLQEACSYIERLWQEYKHRPCCLDPQFSKVAVGCRS</sequence>
<evidence type="ECO:0000256" key="1">
    <source>
        <dbReference type="SAM" id="MobiDB-lite"/>
    </source>
</evidence>
<evidence type="ECO:0000313" key="3">
    <source>
        <dbReference type="Proteomes" id="UP000186817"/>
    </source>
</evidence>
<dbReference type="OrthoDB" id="449073at2759"/>